<dbReference type="AlphaFoldDB" id="A0A5N6MRW5"/>
<dbReference type="RefSeq" id="WP_152270918.1">
    <property type="nucleotide sequence ID" value="NZ_VTFX01000001.1"/>
</dbReference>
<feature type="transmembrane region" description="Helical" evidence="1">
    <location>
        <begin position="68"/>
        <end position="89"/>
    </location>
</feature>
<keyword evidence="1" id="KW-0812">Transmembrane</keyword>
<keyword evidence="3" id="KW-1185">Reference proteome</keyword>
<evidence type="ECO:0000256" key="1">
    <source>
        <dbReference type="SAM" id="Phobius"/>
    </source>
</evidence>
<protein>
    <recommendedName>
        <fullName evidence="4">Integral membrane protein</fullName>
    </recommendedName>
</protein>
<reference evidence="2 3" key="1">
    <citation type="submission" date="2019-08" db="EMBL/GenBank/DDBJ databases">
        <title>Arthrobacter sp. nov., isolated from plateau pika and Tibetan wild ass.</title>
        <authorList>
            <person name="Ge Y."/>
        </authorList>
    </citation>
    <scope>NUCLEOTIDE SEQUENCE [LARGE SCALE GENOMIC DNA]</scope>
    <source>
        <strain evidence="2 3">785</strain>
    </source>
</reference>
<feature type="transmembrane region" description="Helical" evidence="1">
    <location>
        <begin position="101"/>
        <end position="121"/>
    </location>
</feature>
<organism evidence="2 3">
    <name type="scientific">Arthrobacter yangruifuii</name>
    <dbReference type="NCBI Taxonomy" id="2606616"/>
    <lineage>
        <taxon>Bacteria</taxon>
        <taxon>Bacillati</taxon>
        <taxon>Actinomycetota</taxon>
        <taxon>Actinomycetes</taxon>
        <taxon>Micrococcales</taxon>
        <taxon>Micrococcaceae</taxon>
        <taxon>Arthrobacter</taxon>
    </lineage>
</organism>
<sequence>MNAALAFQVVALSVAGISAAVRLPLAIKGRNPLIFWALVLLTTAIALGISSVYLAVDSVLGGMNLANLVIRFALYGFVLIIGIKSAAAFRAAGAAALIRGPIGICVLASVAVLTVVFFCLADMPVSSPGLRDYGEQLPVGLYGILARAYPAYIAACLIAPAFASAAHRRRPLLIRLGSGLLGIGLVGSVLYAIQDLTPLDVDPWDHFVPYSALTAVTVGLVLLGAQRTTSKRKTKNAPLTHTFAR</sequence>
<keyword evidence="1" id="KW-1133">Transmembrane helix</keyword>
<gene>
    <name evidence="2" type="ORF">GD627_00440</name>
</gene>
<accession>A0A5N6MRW5</accession>
<feature type="transmembrane region" description="Helical" evidence="1">
    <location>
        <begin position="172"/>
        <end position="194"/>
    </location>
</feature>
<dbReference type="EMBL" id="VTFX01000001">
    <property type="protein sequence ID" value="KAD4059616.1"/>
    <property type="molecule type" value="Genomic_DNA"/>
</dbReference>
<keyword evidence="1" id="KW-0472">Membrane</keyword>
<feature type="transmembrane region" description="Helical" evidence="1">
    <location>
        <begin position="206"/>
        <end position="225"/>
    </location>
</feature>
<comment type="caution">
    <text evidence="2">The sequence shown here is derived from an EMBL/GenBank/DDBJ whole genome shotgun (WGS) entry which is preliminary data.</text>
</comment>
<proteinExistence type="predicted"/>
<name>A0A5N6MRW5_9MICC</name>
<dbReference type="Proteomes" id="UP000326852">
    <property type="component" value="Unassembled WGS sequence"/>
</dbReference>
<evidence type="ECO:0000313" key="3">
    <source>
        <dbReference type="Proteomes" id="UP000326852"/>
    </source>
</evidence>
<evidence type="ECO:0000313" key="2">
    <source>
        <dbReference type="EMBL" id="KAD4059616.1"/>
    </source>
</evidence>
<feature type="transmembrane region" description="Helical" evidence="1">
    <location>
        <begin position="35"/>
        <end position="56"/>
    </location>
</feature>
<evidence type="ECO:0008006" key="4">
    <source>
        <dbReference type="Google" id="ProtNLM"/>
    </source>
</evidence>